<name>A0A1G5K4M7_9HYPH</name>
<evidence type="ECO:0008006" key="3">
    <source>
        <dbReference type="Google" id="ProtNLM"/>
    </source>
</evidence>
<sequence length="41" mass="4303">MKRILQAAVVVGIGLLATACDKCGNWNINTPQFCRGSAPQG</sequence>
<dbReference type="STRING" id="549386.SAMN02927923_03072"/>
<protein>
    <recommendedName>
        <fullName evidence="3">Lipoprotein</fullName>
    </recommendedName>
</protein>
<evidence type="ECO:0000313" key="2">
    <source>
        <dbReference type="Proteomes" id="UP000199569"/>
    </source>
</evidence>
<evidence type="ECO:0000313" key="1">
    <source>
        <dbReference type="EMBL" id="SCY95496.1"/>
    </source>
</evidence>
<dbReference type="PROSITE" id="PS51257">
    <property type="entry name" value="PROKAR_LIPOPROTEIN"/>
    <property type="match status" value="1"/>
</dbReference>
<reference evidence="1 2" key="1">
    <citation type="submission" date="2016-10" db="EMBL/GenBank/DDBJ databases">
        <authorList>
            <person name="de Groot N.N."/>
        </authorList>
    </citation>
    <scope>NUCLEOTIDE SEQUENCE [LARGE SCALE GENOMIC DNA]</scope>
    <source>
        <strain evidence="1 2">CGMCC 1.7666</strain>
    </source>
</reference>
<dbReference type="Proteomes" id="UP000199569">
    <property type="component" value="Unassembled WGS sequence"/>
</dbReference>
<dbReference type="EMBL" id="FMVJ01000008">
    <property type="protein sequence ID" value="SCY95496.1"/>
    <property type="molecule type" value="Genomic_DNA"/>
</dbReference>
<accession>A0A1G5K4M7</accession>
<gene>
    <name evidence="1" type="ORF">SAMN02927923_03072</name>
</gene>
<proteinExistence type="predicted"/>
<dbReference type="AlphaFoldDB" id="A0A1G5K4M7"/>
<organism evidence="1 2">
    <name type="scientific">Microvirga guangxiensis</name>
    <dbReference type="NCBI Taxonomy" id="549386"/>
    <lineage>
        <taxon>Bacteria</taxon>
        <taxon>Pseudomonadati</taxon>
        <taxon>Pseudomonadota</taxon>
        <taxon>Alphaproteobacteria</taxon>
        <taxon>Hyphomicrobiales</taxon>
        <taxon>Methylobacteriaceae</taxon>
        <taxon>Microvirga</taxon>
    </lineage>
</organism>
<keyword evidence="2" id="KW-1185">Reference proteome</keyword>